<proteinExistence type="predicted"/>
<reference evidence="2" key="1">
    <citation type="submission" date="2021-01" db="EMBL/GenBank/DDBJ databases">
        <authorList>
            <person name="Corre E."/>
            <person name="Pelletier E."/>
            <person name="Niang G."/>
            <person name="Scheremetjew M."/>
            <person name="Finn R."/>
            <person name="Kale V."/>
            <person name="Holt S."/>
            <person name="Cochrane G."/>
            <person name="Meng A."/>
            <person name="Brown T."/>
            <person name="Cohen L."/>
        </authorList>
    </citation>
    <scope>NUCLEOTIDE SEQUENCE</scope>
    <source>
        <strain evidence="2">CCMP3278</strain>
    </source>
</reference>
<gene>
    <name evidence="2" type="ORF">TOLI1172_LOCUS8946</name>
</gene>
<dbReference type="SUPFAM" id="SSF81411">
    <property type="entry name" value="Mitochondrial cytochrome c oxidase subunit VIa"/>
    <property type="match status" value="1"/>
</dbReference>
<feature type="transmembrane region" description="Helical" evidence="1">
    <location>
        <begin position="74"/>
        <end position="91"/>
    </location>
</feature>
<dbReference type="EMBL" id="HBFP01012358">
    <property type="protein sequence ID" value="CAD8824547.1"/>
    <property type="molecule type" value="Transcribed_RNA"/>
</dbReference>
<keyword evidence="1" id="KW-0812">Transmembrane</keyword>
<accession>A0A7S0ZKD3</accession>
<keyword evidence="1" id="KW-1133">Transmembrane helix</keyword>
<name>A0A7S0ZKD3_9RHOD</name>
<dbReference type="InterPro" id="IPR036418">
    <property type="entry name" value="Cyt_c_oxidase_su6a_sf"/>
</dbReference>
<evidence type="ECO:0000256" key="1">
    <source>
        <dbReference type="SAM" id="Phobius"/>
    </source>
</evidence>
<keyword evidence="1" id="KW-0472">Membrane</keyword>
<sequence length="138" mass="15157">MSWKMSGIMSRVVGRVMRGDVFARSGVITRRGYCVAAEAMPTKSGPRLPAVGPDPGAFHSPEHMAAETKKWRRISYICTPFVFLYGIYAIASGEHPSEEAPPAYDYIGFRNRVPSFPWGEGDLIGTPYQRAAAGKGHH</sequence>
<organism evidence="2">
    <name type="scientific">Timspurckia oligopyrenoides</name>
    <dbReference type="NCBI Taxonomy" id="708627"/>
    <lineage>
        <taxon>Eukaryota</taxon>
        <taxon>Rhodophyta</taxon>
        <taxon>Bangiophyceae</taxon>
        <taxon>Porphyridiales</taxon>
        <taxon>Porphyridiaceae</taxon>
        <taxon>Timspurckia</taxon>
    </lineage>
</organism>
<protein>
    <submittedName>
        <fullName evidence="2">Uncharacterized protein</fullName>
    </submittedName>
</protein>
<dbReference type="AlphaFoldDB" id="A0A7S0ZKD3"/>
<dbReference type="Gene3D" id="4.10.95.10">
    <property type="entry name" value="Cytochrome c oxidase, subunit VIa"/>
    <property type="match status" value="1"/>
</dbReference>
<evidence type="ECO:0000313" key="2">
    <source>
        <dbReference type="EMBL" id="CAD8824547.1"/>
    </source>
</evidence>